<dbReference type="SUPFAM" id="SSF54826">
    <property type="entry name" value="Enolase N-terminal domain-like"/>
    <property type="match status" value="1"/>
</dbReference>
<dbReference type="SMART" id="SM00922">
    <property type="entry name" value="MR_MLE"/>
    <property type="match status" value="1"/>
</dbReference>
<dbReference type="AlphaFoldDB" id="A0A0P1GPZ7"/>
<dbReference type="OrthoDB" id="9802699at2"/>
<name>A0A0P1GPZ7_9RHOB</name>
<evidence type="ECO:0000313" key="4">
    <source>
        <dbReference type="Proteomes" id="UP000052022"/>
    </source>
</evidence>
<feature type="domain" description="Mandelate racemase/muconate lactonizing enzyme C-terminal" evidence="2">
    <location>
        <begin position="166"/>
        <end position="262"/>
    </location>
</feature>
<dbReference type="InterPro" id="IPR018110">
    <property type="entry name" value="Mandel_Rmase/mucon_lact_enz_CS"/>
</dbReference>
<dbReference type="STRING" id="928856.SAMN04488049_11482"/>
<dbReference type="InterPro" id="IPR013342">
    <property type="entry name" value="Mandelate_racemase_C"/>
</dbReference>
<evidence type="ECO:0000259" key="2">
    <source>
        <dbReference type="SMART" id="SM00922"/>
    </source>
</evidence>
<dbReference type="InterPro" id="IPR029017">
    <property type="entry name" value="Enolase-like_N"/>
</dbReference>
<evidence type="ECO:0000313" key="3">
    <source>
        <dbReference type="EMBL" id="CUH76672.1"/>
    </source>
</evidence>
<keyword evidence="4" id="KW-1185">Reference proteome</keyword>
<keyword evidence="1 3" id="KW-0456">Lyase</keyword>
<dbReference type="GO" id="GO:0000287">
    <property type="term" value="F:magnesium ion binding"/>
    <property type="evidence" value="ECO:0007669"/>
    <property type="project" value="UniProtKB-ARBA"/>
</dbReference>
<dbReference type="PROSITE" id="PS00908">
    <property type="entry name" value="MR_MLE_1"/>
    <property type="match status" value="1"/>
</dbReference>
<dbReference type="PANTHER" id="PTHR48080">
    <property type="entry name" value="D-GALACTONATE DEHYDRATASE-RELATED"/>
    <property type="match status" value="1"/>
</dbReference>
<dbReference type="CDD" id="cd03316">
    <property type="entry name" value="MR_like"/>
    <property type="match status" value="1"/>
</dbReference>
<dbReference type="SFLD" id="SFLDS00001">
    <property type="entry name" value="Enolase"/>
    <property type="match status" value="1"/>
</dbReference>
<sequence>MSEVVTSVQAFTLTQSRDVPYLGAARPGETPNEKGYLVRLGNRTVYPIFDRSILVRVETNNGTVGWGETYGLVAPGAVGELIKDLLADFTIGRDPTDPAAIYDDLYDLMRVRGYTGGFYVDALCAIDIALWDIAGKIAKAPISTLLGGAQHDRIPAYISGLPKETLAARVALAQSWQARGFSAFKFATPVADDGPAAEIAALRAALGPEAQIAADLHWNQTADTALGLINAMAAHDLWFAEAPVRTEDIAALAQVTASCDTPIAVGEEWRTHFDMLHRIERCKIAIVQPEMGHKGITNFMRIGQLAEAHGIDVIPHATIGAGIFLAASLQASSALKMTKFHEFQHSIFEPNRRLLIGDMECKEGYYTPPTGHGLGVALSQAALDLLEPL</sequence>
<dbReference type="GO" id="GO:0008869">
    <property type="term" value="F:galactonate dehydratase activity"/>
    <property type="evidence" value="ECO:0007669"/>
    <property type="project" value="UniProtKB-EC"/>
</dbReference>
<dbReference type="Pfam" id="PF02746">
    <property type="entry name" value="MR_MLE_N"/>
    <property type="match status" value="1"/>
</dbReference>
<dbReference type="InterPro" id="IPR029065">
    <property type="entry name" value="Enolase_C-like"/>
</dbReference>
<dbReference type="InterPro" id="IPR036849">
    <property type="entry name" value="Enolase-like_C_sf"/>
</dbReference>
<dbReference type="RefSeq" id="WP_058289128.1">
    <property type="nucleotide sequence ID" value="NZ_CYSD01000014.1"/>
</dbReference>
<dbReference type="GO" id="GO:0009063">
    <property type="term" value="P:amino acid catabolic process"/>
    <property type="evidence" value="ECO:0007669"/>
    <property type="project" value="InterPro"/>
</dbReference>
<dbReference type="SUPFAM" id="SSF51604">
    <property type="entry name" value="Enolase C-terminal domain-like"/>
    <property type="match status" value="1"/>
</dbReference>
<dbReference type="PANTHER" id="PTHR48080:SF2">
    <property type="entry name" value="D-GALACTONATE DEHYDRATASE"/>
    <property type="match status" value="1"/>
</dbReference>
<dbReference type="InterPro" id="IPR034593">
    <property type="entry name" value="DgoD-like"/>
</dbReference>
<protein>
    <submittedName>
        <fullName evidence="3">D-galactonate dehydratase</fullName>
        <ecNumber evidence="3">4.2.1.6</ecNumber>
    </submittedName>
</protein>
<reference evidence="3 4" key="1">
    <citation type="submission" date="2015-09" db="EMBL/GenBank/DDBJ databases">
        <authorList>
            <consortium name="Swine Surveillance"/>
        </authorList>
    </citation>
    <scope>NUCLEOTIDE SEQUENCE [LARGE SCALE GENOMIC DNA]</scope>
    <source>
        <strain evidence="3 4">CECT 7557</strain>
    </source>
</reference>
<gene>
    <name evidence="3" type="primary">dgoD_2</name>
    <name evidence="3" type="ORF">TRM7557_01013</name>
</gene>
<dbReference type="InterPro" id="IPR013341">
    <property type="entry name" value="Mandelate_racemase_N_dom"/>
</dbReference>
<organism evidence="3 4">
    <name type="scientific">Tritonibacter multivorans</name>
    <dbReference type="NCBI Taxonomy" id="928856"/>
    <lineage>
        <taxon>Bacteria</taxon>
        <taxon>Pseudomonadati</taxon>
        <taxon>Pseudomonadota</taxon>
        <taxon>Alphaproteobacteria</taxon>
        <taxon>Rhodobacterales</taxon>
        <taxon>Paracoccaceae</taxon>
        <taxon>Tritonibacter</taxon>
    </lineage>
</organism>
<dbReference type="Proteomes" id="UP000052022">
    <property type="component" value="Unassembled WGS sequence"/>
</dbReference>
<dbReference type="Pfam" id="PF13378">
    <property type="entry name" value="MR_MLE_C"/>
    <property type="match status" value="1"/>
</dbReference>
<evidence type="ECO:0000256" key="1">
    <source>
        <dbReference type="ARBA" id="ARBA00023239"/>
    </source>
</evidence>
<dbReference type="Gene3D" id="3.20.20.120">
    <property type="entry name" value="Enolase-like C-terminal domain"/>
    <property type="match status" value="1"/>
</dbReference>
<accession>A0A0P1GPZ7</accession>
<proteinExistence type="predicted"/>
<dbReference type="Gene3D" id="3.30.390.10">
    <property type="entry name" value="Enolase-like, N-terminal domain"/>
    <property type="match status" value="1"/>
</dbReference>
<dbReference type="EMBL" id="CYSD01000014">
    <property type="protein sequence ID" value="CUH76672.1"/>
    <property type="molecule type" value="Genomic_DNA"/>
</dbReference>
<dbReference type="EC" id="4.2.1.6" evidence="3"/>